<dbReference type="EMBL" id="UYJE01001650">
    <property type="protein sequence ID" value="VDI03934.1"/>
    <property type="molecule type" value="Genomic_DNA"/>
</dbReference>
<evidence type="ECO:0008006" key="8">
    <source>
        <dbReference type="Google" id="ProtNLM"/>
    </source>
</evidence>
<keyword evidence="3" id="KW-0732">Signal</keyword>
<organism evidence="6 7">
    <name type="scientific">Mytilus galloprovincialis</name>
    <name type="common">Mediterranean mussel</name>
    <dbReference type="NCBI Taxonomy" id="29158"/>
    <lineage>
        <taxon>Eukaryota</taxon>
        <taxon>Metazoa</taxon>
        <taxon>Spiralia</taxon>
        <taxon>Lophotrochozoa</taxon>
        <taxon>Mollusca</taxon>
        <taxon>Bivalvia</taxon>
        <taxon>Autobranchia</taxon>
        <taxon>Pteriomorphia</taxon>
        <taxon>Mytilida</taxon>
        <taxon>Mytiloidea</taxon>
        <taxon>Mytilidae</taxon>
        <taxon>Mytilinae</taxon>
        <taxon>Mytilus</taxon>
    </lineage>
</organism>
<keyword evidence="5" id="KW-1015">Disulfide bond</keyword>
<dbReference type="InterPro" id="IPR000884">
    <property type="entry name" value="TSP1_rpt"/>
</dbReference>
<proteinExistence type="predicted"/>
<comment type="caution">
    <text evidence="6">The sequence shown here is derived from an EMBL/GenBank/DDBJ whole genome shotgun (WGS) entry which is preliminary data.</text>
</comment>
<keyword evidence="7" id="KW-1185">Reference proteome</keyword>
<dbReference type="Proteomes" id="UP000596742">
    <property type="component" value="Unassembled WGS sequence"/>
</dbReference>
<evidence type="ECO:0000256" key="4">
    <source>
        <dbReference type="ARBA" id="ARBA00022737"/>
    </source>
</evidence>
<keyword evidence="2" id="KW-0964">Secreted</keyword>
<dbReference type="SUPFAM" id="SSF82895">
    <property type="entry name" value="TSP-1 type 1 repeat"/>
    <property type="match status" value="2"/>
</dbReference>
<gene>
    <name evidence="6" type="ORF">MGAL_10B045730</name>
</gene>
<reference evidence="6" key="1">
    <citation type="submission" date="2018-11" db="EMBL/GenBank/DDBJ databases">
        <authorList>
            <person name="Alioto T."/>
            <person name="Alioto T."/>
        </authorList>
    </citation>
    <scope>NUCLEOTIDE SEQUENCE</scope>
</reference>
<dbReference type="InterPro" id="IPR052065">
    <property type="entry name" value="Compl_asym_regulator"/>
</dbReference>
<dbReference type="PANTHER" id="PTHR22906">
    <property type="entry name" value="PROPERDIN"/>
    <property type="match status" value="1"/>
</dbReference>
<dbReference type="PANTHER" id="PTHR22906:SF43">
    <property type="entry name" value="PROPERDIN"/>
    <property type="match status" value="1"/>
</dbReference>
<evidence type="ECO:0000256" key="3">
    <source>
        <dbReference type="ARBA" id="ARBA00022729"/>
    </source>
</evidence>
<evidence type="ECO:0000256" key="2">
    <source>
        <dbReference type="ARBA" id="ARBA00022525"/>
    </source>
</evidence>
<dbReference type="PROSITE" id="PS50092">
    <property type="entry name" value="TSP1"/>
    <property type="match status" value="2"/>
</dbReference>
<evidence type="ECO:0000256" key="1">
    <source>
        <dbReference type="ARBA" id="ARBA00004613"/>
    </source>
</evidence>
<name>A0A8B6CFS1_MYTGA</name>
<evidence type="ECO:0000256" key="5">
    <source>
        <dbReference type="ARBA" id="ARBA00023157"/>
    </source>
</evidence>
<accession>A0A8B6CFS1</accession>
<dbReference type="AlphaFoldDB" id="A0A8B6CFS1"/>
<evidence type="ECO:0000313" key="6">
    <source>
        <dbReference type="EMBL" id="VDI03934.1"/>
    </source>
</evidence>
<sequence length="200" mass="21466">MNIHETRKYEIVKCNTRYKKNEFVHKSPHIPANWGEWGAWNSCPVTCGGGQQISKRFCDDPPPHAGGATCIGFDNKTNECATTACPVHGNWGGWGAWNRCPVTCGGGRQISNRACNDPSPLYGGSACSGNSKKFRSCATDECPVHGTGEGGAWNRCHAWKLGRMGSVDRCPVTCGGGRQISNRACNDPSPSDGDQHVVAI</sequence>
<keyword evidence="4" id="KW-0677">Repeat</keyword>
<evidence type="ECO:0000313" key="7">
    <source>
        <dbReference type="Proteomes" id="UP000596742"/>
    </source>
</evidence>
<dbReference type="InterPro" id="IPR036383">
    <property type="entry name" value="TSP1_rpt_sf"/>
</dbReference>
<dbReference type="SMART" id="SM00209">
    <property type="entry name" value="TSP1"/>
    <property type="match status" value="2"/>
</dbReference>
<protein>
    <recommendedName>
        <fullName evidence="8">Hemicentin-1</fullName>
    </recommendedName>
</protein>
<dbReference type="Pfam" id="PF00090">
    <property type="entry name" value="TSP_1"/>
    <property type="match status" value="3"/>
</dbReference>
<comment type="subcellular location">
    <subcellularLocation>
        <location evidence="1">Secreted</location>
    </subcellularLocation>
</comment>
<dbReference type="OrthoDB" id="446173at2759"/>
<dbReference type="Gene3D" id="2.20.100.10">
    <property type="entry name" value="Thrombospondin type-1 (TSP1) repeat"/>
    <property type="match status" value="2"/>
</dbReference>
<dbReference type="FunFam" id="2.20.100.10:FF:000001">
    <property type="entry name" value="semaphorin-5A isoform X1"/>
    <property type="match status" value="2"/>
</dbReference>